<dbReference type="RefSeq" id="YP_009217702.1">
    <property type="nucleotide sequence ID" value="NC_029002.1"/>
</dbReference>
<keyword evidence="2" id="KW-1185">Reference proteome</keyword>
<dbReference type="GeneID" id="26643196"/>
<proteinExistence type="predicted"/>
<sequence>MVDIKNPHGVPITIYSDWPHLNGQVLRPNSGLRTSYEIEDGYELYVSQLYRIKPNEMPRLYVGYRIRD</sequence>
<dbReference type="Proteomes" id="UP000028567">
    <property type="component" value="Segment"/>
</dbReference>
<protein>
    <submittedName>
        <fullName evidence="1">Uncharacterized protein</fullName>
    </submittedName>
</protein>
<organism evidence="1 2">
    <name type="scientific">Microcystis phage MaMV-DC</name>
    <dbReference type="NCBI Taxonomy" id="1357715"/>
    <lineage>
        <taxon>Viruses</taxon>
        <taxon>Duplodnaviria</taxon>
        <taxon>Heunggongvirae</taxon>
        <taxon>Uroviricota</taxon>
        <taxon>Caudoviricetes</taxon>
        <taxon>Fukuivirus</taxon>
        <taxon>Fukuivirus MVDC</taxon>
    </lineage>
</organism>
<reference evidence="1 2" key="1">
    <citation type="submission" date="2013-07" db="EMBL/GenBank/DDBJ databases">
        <title>Sequencing and analysis of the complete genome of Microcystis aeruginosa phage MaMV-DC.</title>
        <authorList>
            <person name="Ou T."/>
            <person name="Li S.H."/>
            <person name="Zhang Q.Y."/>
        </authorList>
    </citation>
    <scope>NUCLEOTIDE SEQUENCE [LARGE SCALE GENOMIC DNA]</scope>
</reference>
<evidence type="ECO:0000313" key="2">
    <source>
        <dbReference type="Proteomes" id="UP000028567"/>
    </source>
</evidence>
<name>A0A075BSJ2_9CAUD</name>
<accession>A0A075BSJ2</accession>
<evidence type="ECO:0000313" key="1">
    <source>
        <dbReference type="EMBL" id="AGR48583.1"/>
    </source>
</evidence>
<gene>
    <name evidence="1" type="ORF">MaMVDC_18</name>
</gene>
<dbReference type="EMBL" id="KF356199">
    <property type="protein sequence ID" value="AGR48583.1"/>
    <property type="molecule type" value="Genomic_DNA"/>
</dbReference>
<dbReference type="KEGG" id="vg:26643196"/>